<dbReference type="AlphaFoldDB" id="A0A8J6EVZ7"/>
<keyword evidence="2" id="KW-1185">Reference proteome</keyword>
<evidence type="ECO:0000313" key="2">
    <source>
        <dbReference type="Proteomes" id="UP000770717"/>
    </source>
</evidence>
<dbReference type="EMBL" id="WNTK01000012">
    <property type="protein sequence ID" value="KAG9475751.1"/>
    <property type="molecule type" value="Genomic_DNA"/>
</dbReference>
<dbReference type="Proteomes" id="UP000770717">
    <property type="component" value="Unassembled WGS sequence"/>
</dbReference>
<evidence type="ECO:0000313" key="1">
    <source>
        <dbReference type="EMBL" id="KAG9475751.1"/>
    </source>
</evidence>
<proteinExistence type="predicted"/>
<comment type="caution">
    <text evidence="1">The sequence shown here is derived from an EMBL/GenBank/DDBJ whole genome shotgun (WGS) entry which is preliminary data.</text>
</comment>
<gene>
    <name evidence="1" type="ORF">GDO78_003915</name>
</gene>
<sequence length="115" mass="12999">MLYTIGERCIIARAEPGGIYGQTAPLLSVGSWQLIPLNEKRSCSTKHSLRRVEPILERTSQPIFLFASKFSLKPNSIQNLTIDFLLIKPNIIPPPFNETVPLLFCCRKQTPQYIA</sequence>
<accession>A0A8J6EVZ7</accession>
<protein>
    <submittedName>
        <fullName evidence="1">Uncharacterized protein</fullName>
    </submittedName>
</protein>
<reference evidence="1" key="1">
    <citation type="thesis" date="2020" institute="ProQuest LLC" country="789 East Eisenhower Parkway, Ann Arbor, MI, USA">
        <title>Comparative Genomics and Chromosome Evolution.</title>
        <authorList>
            <person name="Mudd A.B."/>
        </authorList>
    </citation>
    <scope>NUCLEOTIDE SEQUENCE</scope>
    <source>
        <strain evidence="1">HN-11 Male</strain>
        <tissue evidence="1">Kidney and liver</tissue>
    </source>
</reference>
<organism evidence="1 2">
    <name type="scientific">Eleutherodactylus coqui</name>
    <name type="common">Puerto Rican coqui</name>
    <dbReference type="NCBI Taxonomy" id="57060"/>
    <lineage>
        <taxon>Eukaryota</taxon>
        <taxon>Metazoa</taxon>
        <taxon>Chordata</taxon>
        <taxon>Craniata</taxon>
        <taxon>Vertebrata</taxon>
        <taxon>Euteleostomi</taxon>
        <taxon>Amphibia</taxon>
        <taxon>Batrachia</taxon>
        <taxon>Anura</taxon>
        <taxon>Neobatrachia</taxon>
        <taxon>Hyloidea</taxon>
        <taxon>Eleutherodactylidae</taxon>
        <taxon>Eleutherodactylinae</taxon>
        <taxon>Eleutherodactylus</taxon>
        <taxon>Eleutherodactylus</taxon>
    </lineage>
</organism>
<name>A0A8J6EVZ7_ELECQ</name>